<proteinExistence type="predicted"/>
<feature type="transmembrane region" description="Helical" evidence="1">
    <location>
        <begin position="20"/>
        <end position="44"/>
    </location>
</feature>
<feature type="non-terminal residue" evidence="2">
    <location>
        <position position="1"/>
    </location>
</feature>
<reference evidence="2 3" key="1">
    <citation type="journal article" date="2013" name="Proc. Natl. Acad. Sci. U.S.A.">
        <title>Fine-scale variation in meiotic recombination in Mimulus inferred from population shotgun sequencing.</title>
        <authorList>
            <person name="Hellsten U."/>
            <person name="Wright K.M."/>
            <person name="Jenkins J."/>
            <person name="Shu S."/>
            <person name="Yuan Y."/>
            <person name="Wessler S.R."/>
            <person name="Schmutz J."/>
            <person name="Willis J.H."/>
            <person name="Rokhsar D.S."/>
        </authorList>
    </citation>
    <scope>NUCLEOTIDE SEQUENCE [LARGE SCALE GENOMIC DNA]</scope>
    <source>
        <strain evidence="3">cv. DUN x IM62</strain>
    </source>
</reference>
<dbReference type="Proteomes" id="UP000030748">
    <property type="component" value="Unassembled WGS sequence"/>
</dbReference>
<sequence>IFLQKIAESIVLKTPMGLVALLKFALFCIDFLAWPVIALGYPVAIETGSKLHMKKLVVYWTLFGLISLFEFAFAKIIV</sequence>
<keyword evidence="3" id="KW-1185">Reference proteome</keyword>
<evidence type="ECO:0000256" key="1">
    <source>
        <dbReference type="SAM" id="Phobius"/>
    </source>
</evidence>
<name>A0A022PSC7_ERYGU</name>
<gene>
    <name evidence="2" type="ORF">MIMGU_mgv11b019688mg</name>
</gene>
<organism evidence="2 3">
    <name type="scientific">Erythranthe guttata</name>
    <name type="common">Yellow monkey flower</name>
    <name type="synonym">Mimulus guttatus</name>
    <dbReference type="NCBI Taxonomy" id="4155"/>
    <lineage>
        <taxon>Eukaryota</taxon>
        <taxon>Viridiplantae</taxon>
        <taxon>Streptophyta</taxon>
        <taxon>Embryophyta</taxon>
        <taxon>Tracheophyta</taxon>
        <taxon>Spermatophyta</taxon>
        <taxon>Magnoliopsida</taxon>
        <taxon>eudicotyledons</taxon>
        <taxon>Gunneridae</taxon>
        <taxon>Pentapetalae</taxon>
        <taxon>asterids</taxon>
        <taxon>lamiids</taxon>
        <taxon>Lamiales</taxon>
        <taxon>Phrymaceae</taxon>
        <taxon>Erythranthe</taxon>
    </lineage>
</organism>
<dbReference type="AlphaFoldDB" id="A0A022PSC7"/>
<evidence type="ECO:0000313" key="3">
    <source>
        <dbReference type="Proteomes" id="UP000030748"/>
    </source>
</evidence>
<dbReference type="EMBL" id="KI632331">
    <property type="protein sequence ID" value="EYU18399.1"/>
    <property type="molecule type" value="Genomic_DNA"/>
</dbReference>
<keyword evidence="1" id="KW-0812">Transmembrane</keyword>
<keyword evidence="1" id="KW-0472">Membrane</keyword>
<evidence type="ECO:0000313" key="2">
    <source>
        <dbReference type="EMBL" id="EYU18399.1"/>
    </source>
</evidence>
<protein>
    <recommendedName>
        <fullName evidence="4">HVA22-like protein</fullName>
    </recommendedName>
</protein>
<feature type="non-terminal residue" evidence="2">
    <location>
        <position position="78"/>
    </location>
</feature>
<feature type="transmembrane region" description="Helical" evidence="1">
    <location>
        <begin position="56"/>
        <end position="77"/>
    </location>
</feature>
<evidence type="ECO:0008006" key="4">
    <source>
        <dbReference type="Google" id="ProtNLM"/>
    </source>
</evidence>
<accession>A0A022PSC7</accession>
<keyword evidence="1" id="KW-1133">Transmembrane helix</keyword>